<dbReference type="AlphaFoldDB" id="A0AAE8FQC3"/>
<name>A0AAE8FQC3_CLOPF</name>
<dbReference type="Proteomes" id="UP000273641">
    <property type="component" value="Unassembled WGS sequence"/>
</dbReference>
<dbReference type="SUPFAM" id="SSF55008">
    <property type="entry name" value="HMA, heavy metal-associated domain"/>
    <property type="match status" value="1"/>
</dbReference>
<organism evidence="2 3">
    <name type="scientific">Clostridium perfringens</name>
    <dbReference type="NCBI Taxonomy" id="1502"/>
    <lineage>
        <taxon>Bacteria</taxon>
        <taxon>Bacillati</taxon>
        <taxon>Bacillota</taxon>
        <taxon>Clostridia</taxon>
        <taxon>Eubacteriales</taxon>
        <taxon>Clostridiaceae</taxon>
        <taxon>Clostridium</taxon>
    </lineage>
</organism>
<evidence type="ECO:0000259" key="1">
    <source>
        <dbReference type="Pfam" id="PF00403"/>
    </source>
</evidence>
<dbReference type="GO" id="GO:0046872">
    <property type="term" value="F:metal ion binding"/>
    <property type="evidence" value="ECO:0007669"/>
    <property type="project" value="InterPro"/>
</dbReference>
<protein>
    <submittedName>
        <fullName evidence="2">Heavy-metal-associated domain-containing protein</fullName>
    </submittedName>
</protein>
<dbReference type="Pfam" id="PF00403">
    <property type="entry name" value="HMA"/>
    <property type="match status" value="1"/>
</dbReference>
<evidence type="ECO:0000313" key="3">
    <source>
        <dbReference type="Proteomes" id="UP000273641"/>
    </source>
</evidence>
<dbReference type="InterPro" id="IPR036163">
    <property type="entry name" value="HMA_dom_sf"/>
</dbReference>
<proteinExistence type="predicted"/>
<dbReference type="InterPro" id="IPR006121">
    <property type="entry name" value="HMA_dom"/>
</dbReference>
<evidence type="ECO:0000313" key="2">
    <source>
        <dbReference type="EMBL" id="RQN23216.1"/>
    </source>
</evidence>
<comment type="caution">
    <text evidence="2">The sequence shown here is derived from an EMBL/GenBank/DDBJ whole genome shotgun (WGS) entry which is preliminary data.</text>
</comment>
<feature type="domain" description="HMA" evidence="1">
    <location>
        <begin position="2"/>
        <end position="31"/>
    </location>
</feature>
<dbReference type="EMBL" id="RQNR01000009">
    <property type="protein sequence ID" value="RQN23216.1"/>
    <property type="molecule type" value="Genomic_DNA"/>
</dbReference>
<dbReference type="CDD" id="cd00371">
    <property type="entry name" value="HMA"/>
    <property type="match status" value="1"/>
</dbReference>
<dbReference type="Gene3D" id="3.30.70.100">
    <property type="match status" value="1"/>
</dbReference>
<accession>A0AAE8FQC3</accession>
<gene>
    <name evidence="2" type="ORF">EHZ11_14245</name>
</gene>
<reference evidence="2 3" key="1">
    <citation type="submission" date="2018-11" db="EMBL/GenBank/DDBJ databases">
        <title>Draft genome sequences of potential pathogenic Clostridium perfringens from environmental surface water in the North West Province, South Africa.</title>
        <authorList>
            <person name="Fourie J.C.J."/>
            <person name="Sanko T.J."/>
            <person name="Bezuidenhout C."/>
            <person name="Mienie C."/>
            <person name="Adeleke R."/>
        </authorList>
    </citation>
    <scope>NUCLEOTIDE SEQUENCE [LARGE SCALE GENOMIC DNA]</scope>
    <source>
        <strain evidence="2 3">SC4-C13</strain>
    </source>
</reference>
<dbReference type="RefSeq" id="WP_110014880.1">
    <property type="nucleotide sequence ID" value="NZ_CATNXE010000012.1"/>
</dbReference>
<sequence>MIGKIECASCAATIENMLNKMGGVENVSLDFFLGYIQL</sequence>